<proteinExistence type="predicted"/>
<name>A0A6C0HXI4_9ZZZZ</name>
<sequence>MSELLLFEEEDTQVNTNNTILSNKNYYELENELIESKKYISSLLREQEKRELEQELERERQLKRKERERELEQELEREREQKERELELKRKERERERELKRKERERERELELEREREQKERVRELEQELERERELKRKERERERELELEREREQKERELELKQKERERERELKRKERERERELELEREREQKERERELEQKERERERELELEQKERERELELEKEAKIDANLIRTHHNLIENIKYYQKLFESKYNNSQNGCPLFGNSHNYRNPNLKYSISLFPISKKYGLTFQYIAPCQTQGDVIDYVRYRKNSAASSNSGIVQHQALDNIWEYFLFPHNVTDTEIEYEIKILSYVLDEYVKAFSVIDVKERLEKLCGENMDLMKLNISYGDRTKSLFD</sequence>
<feature type="region of interest" description="Disordered" evidence="1">
    <location>
        <begin position="91"/>
        <end position="144"/>
    </location>
</feature>
<evidence type="ECO:0000256" key="1">
    <source>
        <dbReference type="SAM" id="MobiDB-lite"/>
    </source>
</evidence>
<dbReference type="AlphaFoldDB" id="A0A6C0HXI4"/>
<reference evidence="2" key="1">
    <citation type="journal article" date="2020" name="Nature">
        <title>Giant virus diversity and host interactions through global metagenomics.</title>
        <authorList>
            <person name="Schulz F."/>
            <person name="Roux S."/>
            <person name="Paez-Espino D."/>
            <person name="Jungbluth S."/>
            <person name="Walsh D.A."/>
            <person name="Denef V.J."/>
            <person name="McMahon K.D."/>
            <person name="Konstantinidis K.T."/>
            <person name="Eloe-Fadrosh E.A."/>
            <person name="Kyrpides N.C."/>
            <person name="Woyke T."/>
        </authorList>
    </citation>
    <scope>NUCLEOTIDE SEQUENCE</scope>
    <source>
        <strain evidence="2">GVMAG-M-3300023184-178</strain>
    </source>
</reference>
<dbReference type="EMBL" id="MN740028">
    <property type="protein sequence ID" value="QHT84866.1"/>
    <property type="molecule type" value="Genomic_DNA"/>
</dbReference>
<protein>
    <submittedName>
        <fullName evidence="2">Uncharacterized protein</fullName>
    </submittedName>
</protein>
<organism evidence="2">
    <name type="scientific">viral metagenome</name>
    <dbReference type="NCBI Taxonomy" id="1070528"/>
    <lineage>
        <taxon>unclassified sequences</taxon>
        <taxon>metagenomes</taxon>
        <taxon>organismal metagenomes</taxon>
    </lineage>
</organism>
<evidence type="ECO:0000313" key="2">
    <source>
        <dbReference type="EMBL" id="QHT84866.1"/>
    </source>
</evidence>
<accession>A0A6C0HXI4</accession>